<feature type="non-terminal residue" evidence="1">
    <location>
        <position position="1"/>
    </location>
</feature>
<organism evidence="1">
    <name type="scientific">Tanacetum cinerariifolium</name>
    <name type="common">Dalmatian daisy</name>
    <name type="synonym">Chrysanthemum cinerariifolium</name>
    <dbReference type="NCBI Taxonomy" id="118510"/>
    <lineage>
        <taxon>Eukaryota</taxon>
        <taxon>Viridiplantae</taxon>
        <taxon>Streptophyta</taxon>
        <taxon>Embryophyta</taxon>
        <taxon>Tracheophyta</taxon>
        <taxon>Spermatophyta</taxon>
        <taxon>Magnoliopsida</taxon>
        <taxon>eudicotyledons</taxon>
        <taxon>Gunneridae</taxon>
        <taxon>Pentapetalae</taxon>
        <taxon>asterids</taxon>
        <taxon>campanulids</taxon>
        <taxon>Asterales</taxon>
        <taxon>Asteraceae</taxon>
        <taxon>Asteroideae</taxon>
        <taxon>Anthemideae</taxon>
        <taxon>Anthemidinae</taxon>
        <taxon>Tanacetum</taxon>
    </lineage>
</organism>
<feature type="non-terminal residue" evidence="1">
    <location>
        <position position="92"/>
    </location>
</feature>
<dbReference type="AlphaFoldDB" id="A0A699WWH7"/>
<dbReference type="EMBL" id="BKCJ011775448">
    <property type="protein sequence ID" value="GFD51867.1"/>
    <property type="molecule type" value="Genomic_DNA"/>
</dbReference>
<gene>
    <name evidence="1" type="ORF">Tci_923836</name>
</gene>
<comment type="caution">
    <text evidence="1">The sequence shown here is derived from an EMBL/GenBank/DDBJ whole genome shotgun (WGS) entry which is preliminary data.</text>
</comment>
<reference evidence="1" key="1">
    <citation type="journal article" date="2019" name="Sci. Rep.">
        <title>Draft genome of Tanacetum cinerariifolium, the natural source of mosquito coil.</title>
        <authorList>
            <person name="Yamashiro T."/>
            <person name="Shiraishi A."/>
            <person name="Satake H."/>
            <person name="Nakayama K."/>
        </authorList>
    </citation>
    <scope>NUCLEOTIDE SEQUENCE</scope>
</reference>
<sequence length="92" mass="9763">RNHAVVEHRGRDLGILFRGFGAGRALGQLRYLSLEIGQLPERVGAYPGLGRRAAPGAINDADGHVVALVQVAGEEIAHRRKVVSRAGAAHLP</sequence>
<protein>
    <submittedName>
        <fullName evidence="1">Uncharacterized protein</fullName>
    </submittedName>
</protein>
<proteinExistence type="predicted"/>
<evidence type="ECO:0000313" key="1">
    <source>
        <dbReference type="EMBL" id="GFD51867.1"/>
    </source>
</evidence>
<accession>A0A699WWH7</accession>
<name>A0A699WWH7_TANCI</name>